<evidence type="ECO:0000313" key="2">
    <source>
        <dbReference type="Proteomes" id="UP000002630"/>
    </source>
</evidence>
<dbReference type="Proteomes" id="UP000002630">
    <property type="component" value="Linkage Group LG16"/>
</dbReference>
<dbReference type="InterPro" id="IPR011990">
    <property type="entry name" value="TPR-like_helical_dom_sf"/>
</dbReference>
<dbReference type="InterPro" id="IPR002885">
    <property type="entry name" value="PPR_rpt"/>
</dbReference>
<dbReference type="InParanoid" id="D7FJQ2"/>
<evidence type="ECO:0000313" key="1">
    <source>
        <dbReference type="EMBL" id="CBJ29154.1"/>
    </source>
</evidence>
<gene>
    <name evidence="1" type="ORF">Esi_0136_0020</name>
</gene>
<dbReference type="AlphaFoldDB" id="D7FJQ2"/>
<accession>D7FJQ2</accession>
<dbReference type="OrthoDB" id="10301775at2759"/>
<dbReference type="Gene3D" id="1.25.40.10">
    <property type="entry name" value="Tetratricopeptide repeat domain"/>
    <property type="match status" value="1"/>
</dbReference>
<dbReference type="EMBL" id="FN649741">
    <property type="protein sequence ID" value="CBJ29154.1"/>
    <property type="molecule type" value="Genomic_DNA"/>
</dbReference>
<keyword evidence="2" id="KW-1185">Reference proteome</keyword>
<proteinExistence type="predicted"/>
<name>D7FJQ2_ECTSI</name>
<reference evidence="1 2" key="1">
    <citation type="journal article" date="2010" name="Nature">
        <title>The Ectocarpus genome and the independent evolution of multicellularity in brown algae.</title>
        <authorList>
            <person name="Cock J.M."/>
            <person name="Sterck L."/>
            <person name="Rouze P."/>
            <person name="Scornet D."/>
            <person name="Allen A.E."/>
            <person name="Amoutzias G."/>
            <person name="Anthouard V."/>
            <person name="Artiguenave F."/>
            <person name="Aury J.M."/>
            <person name="Badger J.H."/>
            <person name="Beszteri B."/>
            <person name="Billiau K."/>
            <person name="Bonnet E."/>
            <person name="Bothwell J.H."/>
            <person name="Bowler C."/>
            <person name="Boyen C."/>
            <person name="Brownlee C."/>
            <person name="Carrano C.J."/>
            <person name="Charrier B."/>
            <person name="Cho G.Y."/>
            <person name="Coelho S.M."/>
            <person name="Collen J."/>
            <person name="Corre E."/>
            <person name="Da Silva C."/>
            <person name="Delage L."/>
            <person name="Delaroque N."/>
            <person name="Dittami S.M."/>
            <person name="Doulbeau S."/>
            <person name="Elias M."/>
            <person name="Farnham G."/>
            <person name="Gachon C.M."/>
            <person name="Gschloessl B."/>
            <person name="Heesch S."/>
            <person name="Jabbari K."/>
            <person name="Jubin C."/>
            <person name="Kawai H."/>
            <person name="Kimura K."/>
            <person name="Kloareg B."/>
            <person name="Kupper F.C."/>
            <person name="Lang D."/>
            <person name="Le Bail A."/>
            <person name="Leblanc C."/>
            <person name="Lerouge P."/>
            <person name="Lohr M."/>
            <person name="Lopez P.J."/>
            <person name="Martens C."/>
            <person name="Maumus F."/>
            <person name="Michel G."/>
            <person name="Miranda-Saavedra D."/>
            <person name="Morales J."/>
            <person name="Moreau H."/>
            <person name="Motomura T."/>
            <person name="Nagasato C."/>
            <person name="Napoli C.A."/>
            <person name="Nelson D.R."/>
            <person name="Nyvall-Collen P."/>
            <person name="Peters A.F."/>
            <person name="Pommier C."/>
            <person name="Potin P."/>
            <person name="Poulain J."/>
            <person name="Quesneville H."/>
            <person name="Read B."/>
            <person name="Rensing S.A."/>
            <person name="Ritter A."/>
            <person name="Rousvoal S."/>
            <person name="Samanta M."/>
            <person name="Samson G."/>
            <person name="Schroeder D.C."/>
            <person name="Segurens B."/>
            <person name="Strittmatter M."/>
            <person name="Tonon T."/>
            <person name="Tregear J.W."/>
            <person name="Valentin K."/>
            <person name="von Dassow P."/>
            <person name="Yamagishi T."/>
            <person name="Van de Peer Y."/>
            <person name="Wincker P."/>
        </authorList>
    </citation>
    <scope>NUCLEOTIDE SEQUENCE [LARGE SCALE GENOMIC DNA]</scope>
    <source>
        <strain evidence="2">Ec32 / CCAP1310/4</strain>
    </source>
</reference>
<sequence>MKDASDGIDNFKQLSGREKTSKAVEQELALAAAAARRLSLHVNAWTTAELLQELERIWLQAVRAEATIDSQFRHVVTEWEAACAALSRLSRTAQEDSIAGQAERHASATRIRDCQIRAGVGSKAEKAGWWKQRQMRFLREELRHIERKVAPLADPSHLAARYNLLLVRCAEVGGWATAVSAYRSARARGVITKPLSNRRDAVGSFSLEPLVYQHLLRAAKNATPPQPRAALLVLREMRLRGEEPAATHYNLVVSACARAAAVAASTSALMPLDRDDTEGHAVLCEDRLYQGIGGADGHKKEGNCGAIHLESDSSGGVVATENETPKPAKLCSGHEEGVEENMRLKGTAFGAKVDVEDLPDRCCLLPTAGDAVECRGAEAAGETWRLALDVIADMRKRGVTPTLVTFKTLVECCRCAAAASVLNIGGGEGLGKGSTPAEVYTALKEAGIPARFCYQAGLRNALNGGRCFPGYVAEISR</sequence>
<dbReference type="EMBL" id="FN647972">
    <property type="protein sequence ID" value="CBJ29154.1"/>
    <property type="molecule type" value="Genomic_DNA"/>
</dbReference>
<protein>
    <submittedName>
        <fullName evidence="1">Uncharacterized protein</fullName>
    </submittedName>
</protein>
<organism evidence="1 2">
    <name type="scientific">Ectocarpus siliculosus</name>
    <name type="common">Brown alga</name>
    <name type="synonym">Conferva siliculosa</name>
    <dbReference type="NCBI Taxonomy" id="2880"/>
    <lineage>
        <taxon>Eukaryota</taxon>
        <taxon>Sar</taxon>
        <taxon>Stramenopiles</taxon>
        <taxon>Ochrophyta</taxon>
        <taxon>PX clade</taxon>
        <taxon>Phaeophyceae</taxon>
        <taxon>Ectocarpales</taxon>
        <taxon>Ectocarpaceae</taxon>
        <taxon>Ectocarpus</taxon>
    </lineage>
</organism>
<dbReference type="Pfam" id="PF13812">
    <property type="entry name" value="PPR_3"/>
    <property type="match status" value="1"/>
</dbReference>